<sequence>MDTLPVEILFEIIDYLTPREQVLLQFVSKSLLALARDNILWKLHCYEKSWANYETTRPRPAETASLVGNPTASLSSLGQESLRSLIQPRSTALNETGPDGRNGHSSSLVERSRAATAWDPSYEKEEIDWYSEYRDRHGPISFSWLQQPYTRSRNNKKEAPEVKGIGLLRGRNSAGHHKVVAPLEDGSVCIWDLNHSYSAAPQSTKGRVLGVSAPGILTASNSASEFLNLGECVSVDSVRRRAYMAVGNVLNEVDLETLQVVTQQRYPCPVFALSQETDYSAPLTLATWLNLYIHDPRLSAPGSVEPDVTYALLSQPNPLSILHPPSLHEHAILVAGRFPAILHYDRRFFPHLQNIVHSGGSLCGLASAPSPQFSVCADSNGSDVQKIVACGEYKGRGSLELYNLTPSETSSGLSSAAYQNRQSAARSKLLSVASHGVRLVYSDADGNVKWVERDGRSEIRHWNINNHLSDMKANQRTANSGAAEEPDEDDAETGGLFTSSRGNNEVVQKVMPTGGSLMDDELLIWTGERIGRLQFSGIPEPDLNQGDEEEDIPIDEELDSTTRERLRDQRREQLRRENEYARTMRRALERQADEVRRMGGFGL</sequence>
<dbReference type="RefSeq" id="XP_043131665.1">
    <property type="nucleotide sequence ID" value="XM_043280464.1"/>
</dbReference>
<dbReference type="PROSITE" id="PS50181">
    <property type="entry name" value="FBOX"/>
    <property type="match status" value="1"/>
</dbReference>
<dbReference type="Gene3D" id="1.20.1280.50">
    <property type="match status" value="1"/>
</dbReference>
<gene>
    <name evidence="3" type="ORF">ACHE_10545A</name>
</gene>
<proteinExistence type="predicted"/>
<evidence type="ECO:0000259" key="2">
    <source>
        <dbReference type="PROSITE" id="PS50181"/>
    </source>
</evidence>
<reference evidence="3" key="2">
    <citation type="submission" date="2021-02" db="EMBL/GenBank/DDBJ databases">
        <title>Aspergillus chevalieri M1 genome sequence.</title>
        <authorList>
            <person name="Kadooka C."/>
            <person name="Mori K."/>
            <person name="Futagami T."/>
        </authorList>
    </citation>
    <scope>NUCLEOTIDE SEQUENCE</scope>
    <source>
        <strain evidence="3">M1</strain>
    </source>
</reference>
<feature type="compositionally biased region" description="Polar residues" evidence="1">
    <location>
        <begin position="66"/>
        <end position="94"/>
    </location>
</feature>
<keyword evidence="4" id="KW-1185">Reference proteome</keyword>
<dbReference type="GeneID" id="66977502"/>
<dbReference type="PANTHER" id="PTHR13252:SF9">
    <property type="entry name" value="F-BOX ONLY PROTEIN 28"/>
    <property type="match status" value="1"/>
</dbReference>
<dbReference type="EMBL" id="AP024416">
    <property type="protein sequence ID" value="BCR83143.1"/>
    <property type="molecule type" value="Genomic_DNA"/>
</dbReference>
<dbReference type="GO" id="GO:0000209">
    <property type="term" value="P:protein polyubiquitination"/>
    <property type="evidence" value="ECO:0007669"/>
    <property type="project" value="TreeGrafter"/>
</dbReference>
<dbReference type="InterPro" id="IPR039719">
    <property type="entry name" value="FBXO28"/>
</dbReference>
<feature type="region of interest" description="Disordered" evidence="1">
    <location>
        <begin position="470"/>
        <end position="504"/>
    </location>
</feature>
<evidence type="ECO:0000256" key="1">
    <source>
        <dbReference type="SAM" id="MobiDB-lite"/>
    </source>
</evidence>
<feature type="region of interest" description="Disordered" evidence="1">
    <location>
        <begin position="58"/>
        <end position="112"/>
    </location>
</feature>
<evidence type="ECO:0000313" key="3">
    <source>
        <dbReference type="EMBL" id="BCR83143.1"/>
    </source>
</evidence>
<reference evidence="3" key="1">
    <citation type="submission" date="2021-01" db="EMBL/GenBank/DDBJ databases">
        <authorList>
            <consortium name="Aspergillus chevalieri M1 genome sequencing consortium"/>
            <person name="Kazuki M."/>
            <person name="Futagami T."/>
        </authorList>
    </citation>
    <scope>NUCLEOTIDE SEQUENCE</scope>
    <source>
        <strain evidence="3">M1</strain>
    </source>
</reference>
<organism evidence="3 4">
    <name type="scientific">Aspergillus chevalieri</name>
    <name type="common">Eurotium chevalieri</name>
    <dbReference type="NCBI Taxonomy" id="182096"/>
    <lineage>
        <taxon>Eukaryota</taxon>
        <taxon>Fungi</taxon>
        <taxon>Dikarya</taxon>
        <taxon>Ascomycota</taxon>
        <taxon>Pezizomycotina</taxon>
        <taxon>Eurotiomycetes</taxon>
        <taxon>Eurotiomycetidae</taxon>
        <taxon>Eurotiales</taxon>
        <taxon>Aspergillaceae</taxon>
        <taxon>Aspergillus</taxon>
        <taxon>Aspergillus subgen. Aspergillus</taxon>
    </lineage>
</organism>
<feature type="domain" description="F-box" evidence="2">
    <location>
        <begin position="1"/>
        <end position="44"/>
    </location>
</feature>
<dbReference type="AlphaFoldDB" id="A0A7R7VE56"/>
<dbReference type="InterPro" id="IPR001810">
    <property type="entry name" value="F-box_dom"/>
</dbReference>
<dbReference type="Proteomes" id="UP000637239">
    <property type="component" value="Chromosome 1"/>
</dbReference>
<dbReference type="KEGG" id="ache:ACHE_10545A"/>
<evidence type="ECO:0000313" key="4">
    <source>
        <dbReference type="Proteomes" id="UP000637239"/>
    </source>
</evidence>
<name>A0A7R7VE56_ASPCH</name>
<dbReference type="InterPro" id="IPR036047">
    <property type="entry name" value="F-box-like_dom_sf"/>
</dbReference>
<protein>
    <recommendedName>
        <fullName evidence="2">F-box domain-containing protein</fullName>
    </recommendedName>
</protein>
<accession>A0A7R7VE56</accession>
<feature type="compositionally biased region" description="Polar residues" evidence="1">
    <location>
        <begin position="470"/>
        <end position="480"/>
    </location>
</feature>
<dbReference type="SUPFAM" id="SSF81383">
    <property type="entry name" value="F-box domain"/>
    <property type="match status" value="1"/>
</dbReference>
<dbReference type="Pfam" id="PF12937">
    <property type="entry name" value="F-box-like"/>
    <property type="match status" value="1"/>
</dbReference>
<dbReference type="PANTHER" id="PTHR13252">
    <property type="entry name" value="F-BOX ONLY PROTEIN 28"/>
    <property type="match status" value="1"/>
</dbReference>
<dbReference type="SMART" id="SM00256">
    <property type="entry name" value="FBOX"/>
    <property type="match status" value="1"/>
</dbReference>